<organism evidence="1 2">
    <name type="scientific">Dallia pectoralis</name>
    <name type="common">Alaska blackfish</name>
    <dbReference type="NCBI Taxonomy" id="75939"/>
    <lineage>
        <taxon>Eukaryota</taxon>
        <taxon>Metazoa</taxon>
        <taxon>Chordata</taxon>
        <taxon>Craniata</taxon>
        <taxon>Vertebrata</taxon>
        <taxon>Euteleostomi</taxon>
        <taxon>Actinopterygii</taxon>
        <taxon>Neopterygii</taxon>
        <taxon>Teleostei</taxon>
        <taxon>Protacanthopterygii</taxon>
        <taxon>Esociformes</taxon>
        <taxon>Umbridae</taxon>
        <taxon>Dallia</taxon>
    </lineage>
</organism>
<reference evidence="1" key="1">
    <citation type="submission" date="2021-05" db="EMBL/GenBank/DDBJ databases">
        <authorList>
            <person name="Pan Q."/>
            <person name="Jouanno E."/>
            <person name="Zahm M."/>
            <person name="Klopp C."/>
            <person name="Cabau C."/>
            <person name="Louis A."/>
            <person name="Berthelot C."/>
            <person name="Parey E."/>
            <person name="Roest Crollius H."/>
            <person name="Montfort J."/>
            <person name="Robinson-Rechavi M."/>
            <person name="Bouchez O."/>
            <person name="Lampietro C."/>
            <person name="Lopez Roques C."/>
            <person name="Donnadieu C."/>
            <person name="Postlethwait J."/>
            <person name="Bobe J."/>
            <person name="Dillon D."/>
            <person name="Chandos A."/>
            <person name="von Hippel F."/>
            <person name="Guiguen Y."/>
        </authorList>
    </citation>
    <scope>NUCLEOTIDE SEQUENCE</scope>
    <source>
        <strain evidence="1">YG-Jan2019</strain>
    </source>
</reference>
<dbReference type="Proteomes" id="UP001157502">
    <property type="component" value="Chromosome 21"/>
</dbReference>
<name>A0ACC2FVN7_DALPE</name>
<protein>
    <submittedName>
        <fullName evidence="1">Uncharacterized protein</fullName>
    </submittedName>
</protein>
<evidence type="ECO:0000313" key="2">
    <source>
        <dbReference type="Proteomes" id="UP001157502"/>
    </source>
</evidence>
<comment type="caution">
    <text evidence="1">The sequence shown here is derived from an EMBL/GenBank/DDBJ whole genome shotgun (WGS) entry which is preliminary data.</text>
</comment>
<gene>
    <name evidence="1" type="ORF">DPEC_G00243870</name>
</gene>
<accession>A0ACC2FVN7</accession>
<sequence length="191" mass="20816">MLAARSSGGGVGGPGVHNGPPGHRKQSVASMSGSKARGNSQERCTSTSVQQAAAPQRNKAALVREMETQWYLRMCGLGREESVAQRTGMPYRKNAQGIREMYLYKATCSDIPNPKQKGCPKQVDRGPGDQALHGSVICKQSLVGAKMCPVMLWGAYRANTQLEVKRLEEFLNVHAVSVHDTVRNQTGMVYR</sequence>
<evidence type="ECO:0000313" key="1">
    <source>
        <dbReference type="EMBL" id="KAJ7995371.1"/>
    </source>
</evidence>
<dbReference type="EMBL" id="CM055748">
    <property type="protein sequence ID" value="KAJ7995371.1"/>
    <property type="molecule type" value="Genomic_DNA"/>
</dbReference>
<proteinExistence type="predicted"/>
<keyword evidence="2" id="KW-1185">Reference proteome</keyword>